<comment type="caution">
    <text evidence="12">Was originally thought to be a dihydrodipicolinate synthase (DHDPS), catalyzing the condensation of (S)-aspartate-beta-semialdehyde [(S)-ASA] and pyruvate to dihydrodipicolinate (DHDP). However, it was shown in E.coli that the product of the enzymatic reaction is not dihydrodipicolinate but in fact (4S)-4-hydroxy-2,3,4,5-tetrahydro-(2S)-dipicolinic acid (HTPA), and that the consecutive dehydration reaction leading to DHDP is not spontaneous but catalyzed by DapB.</text>
</comment>
<dbReference type="PROSITE" id="PS00666">
    <property type="entry name" value="DHDPS_2"/>
    <property type="match status" value="1"/>
</dbReference>
<keyword evidence="8 12" id="KW-0457">Lysine biosynthesis</keyword>
<protein>
    <recommendedName>
        <fullName evidence="4 12">4-hydroxy-tetrahydrodipicolinate synthase</fullName>
        <shortName evidence="12">HTPA synthase</shortName>
        <ecNumber evidence="4 12">4.3.3.7</ecNumber>
    </recommendedName>
</protein>
<keyword evidence="9 12" id="KW-0456">Lyase</keyword>
<keyword evidence="5 12" id="KW-0963">Cytoplasm</keyword>
<comment type="similarity">
    <text evidence="3 12 13">Belongs to the DapA family.</text>
</comment>
<evidence type="ECO:0000256" key="2">
    <source>
        <dbReference type="ARBA" id="ARBA00005120"/>
    </source>
</evidence>
<evidence type="ECO:0000256" key="6">
    <source>
        <dbReference type="ARBA" id="ARBA00022605"/>
    </source>
</evidence>
<evidence type="ECO:0000256" key="11">
    <source>
        <dbReference type="ARBA" id="ARBA00047836"/>
    </source>
</evidence>
<dbReference type="RefSeq" id="WP_179445715.1">
    <property type="nucleotide sequence ID" value="NZ_JACBZS010000001.1"/>
</dbReference>
<keyword evidence="17" id="KW-1185">Reference proteome</keyword>
<reference evidence="16 17" key="1">
    <citation type="submission" date="2020-07" db="EMBL/GenBank/DDBJ databases">
        <title>Sequencing the genomes of 1000 actinobacteria strains.</title>
        <authorList>
            <person name="Klenk H.-P."/>
        </authorList>
    </citation>
    <scope>NUCLEOTIDE SEQUENCE [LARGE SCALE GENOMIC DNA]</scope>
    <source>
        <strain evidence="16 17">DSM 103164</strain>
    </source>
</reference>
<dbReference type="GO" id="GO:0008840">
    <property type="term" value="F:4-hydroxy-tetrahydrodipicolinate synthase activity"/>
    <property type="evidence" value="ECO:0007669"/>
    <property type="project" value="UniProtKB-UniRule"/>
</dbReference>
<dbReference type="CDD" id="cd00950">
    <property type="entry name" value="DHDPS"/>
    <property type="match status" value="1"/>
</dbReference>
<comment type="catalytic activity">
    <reaction evidence="11 12">
        <text>L-aspartate 4-semialdehyde + pyruvate = (2S,4S)-4-hydroxy-2,3,4,5-tetrahydrodipicolinate + H2O + H(+)</text>
        <dbReference type="Rhea" id="RHEA:34171"/>
        <dbReference type="ChEBI" id="CHEBI:15361"/>
        <dbReference type="ChEBI" id="CHEBI:15377"/>
        <dbReference type="ChEBI" id="CHEBI:15378"/>
        <dbReference type="ChEBI" id="CHEBI:67139"/>
        <dbReference type="ChEBI" id="CHEBI:537519"/>
        <dbReference type="EC" id="4.3.3.7"/>
    </reaction>
</comment>
<dbReference type="Proteomes" id="UP000527616">
    <property type="component" value="Unassembled WGS sequence"/>
</dbReference>
<dbReference type="InterPro" id="IPR002220">
    <property type="entry name" value="DapA-like"/>
</dbReference>
<accession>A0A7Z0DAW4</accession>
<dbReference type="AlphaFoldDB" id="A0A7Z0DAW4"/>
<dbReference type="InterPro" id="IPR020625">
    <property type="entry name" value="Schiff_base-form_aldolases_AS"/>
</dbReference>
<evidence type="ECO:0000313" key="17">
    <source>
        <dbReference type="Proteomes" id="UP000527616"/>
    </source>
</evidence>
<proteinExistence type="inferred from homology"/>
<dbReference type="PANTHER" id="PTHR12128:SF66">
    <property type="entry name" value="4-HYDROXY-2-OXOGLUTARATE ALDOLASE, MITOCHONDRIAL"/>
    <property type="match status" value="1"/>
</dbReference>
<comment type="subcellular location">
    <subcellularLocation>
        <location evidence="12">Cytoplasm</location>
    </subcellularLocation>
</comment>
<dbReference type="GO" id="GO:0009089">
    <property type="term" value="P:lysine biosynthetic process via diaminopimelate"/>
    <property type="evidence" value="ECO:0007669"/>
    <property type="project" value="UniProtKB-UniRule"/>
</dbReference>
<evidence type="ECO:0000256" key="7">
    <source>
        <dbReference type="ARBA" id="ARBA00022915"/>
    </source>
</evidence>
<dbReference type="PANTHER" id="PTHR12128">
    <property type="entry name" value="DIHYDRODIPICOLINATE SYNTHASE"/>
    <property type="match status" value="1"/>
</dbReference>
<dbReference type="NCBIfam" id="TIGR00674">
    <property type="entry name" value="dapA"/>
    <property type="match status" value="1"/>
</dbReference>
<dbReference type="GO" id="GO:0005829">
    <property type="term" value="C:cytosol"/>
    <property type="evidence" value="ECO:0007669"/>
    <property type="project" value="TreeGrafter"/>
</dbReference>
<evidence type="ECO:0000256" key="10">
    <source>
        <dbReference type="ARBA" id="ARBA00023270"/>
    </source>
</evidence>
<dbReference type="PRINTS" id="PR00146">
    <property type="entry name" value="DHPICSNTHASE"/>
</dbReference>
<evidence type="ECO:0000256" key="1">
    <source>
        <dbReference type="ARBA" id="ARBA00003294"/>
    </source>
</evidence>
<dbReference type="EC" id="4.3.3.7" evidence="4 12"/>
<dbReference type="InterPro" id="IPR013785">
    <property type="entry name" value="Aldolase_TIM"/>
</dbReference>
<evidence type="ECO:0000256" key="4">
    <source>
        <dbReference type="ARBA" id="ARBA00012086"/>
    </source>
</evidence>
<evidence type="ECO:0000256" key="3">
    <source>
        <dbReference type="ARBA" id="ARBA00007592"/>
    </source>
</evidence>
<sequence>MADPIFGRLLTAMVTPFDAAGKVDHEAAGRVARWLIDEQSNDALVINGTTGESPTTSGQEKVELIRTVREAVGPDIPLVAGVGTFDTPHTIELARQAEEAGADGLLVVTPYYSKPPQDGIAAHFRAVADATQLPILLYDIPHRSGVPIAEATLLELAEHPRIVGVKDAKGDLASSGRVMARTDLAYYSGEDNLTLALLALGAVGLIGTSTHFTGAGAARMINAQVEGRHGEALTLHRALEPLFTGVFATQGCLLVKAGLERKGLIGPGVRLPLVPATPAQVDAFHALLDDAGM</sequence>
<dbReference type="Gene3D" id="3.20.20.70">
    <property type="entry name" value="Aldolase class I"/>
    <property type="match status" value="1"/>
</dbReference>
<dbReference type="InterPro" id="IPR005263">
    <property type="entry name" value="DapA"/>
</dbReference>
<name>A0A7Z0DAW4_9ACTN</name>
<dbReference type="PROSITE" id="PS00665">
    <property type="entry name" value="DHDPS_1"/>
    <property type="match status" value="1"/>
</dbReference>
<dbReference type="InterPro" id="IPR020624">
    <property type="entry name" value="Schiff_base-form_aldolases_CS"/>
</dbReference>
<feature type="active site" description="Schiff-base intermediate with substrate" evidence="12 14">
    <location>
        <position position="166"/>
    </location>
</feature>
<evidence type="ECO:0000256" key="9">
    <source>
        <dbReference type="ARBA" id="ARBA00023239"/>
    </source>
</evidence>
<evidence type="ECO:0000256" key="15">
    <source>
        <dbReference type="PIRSR" id="PIRSR001365-2"/>
    </source>
</evidence>
<dbReference type="SUPFAM" id="SSF51569">
    <property type="entry name" value="Aldolase"/>
    <property type="match status" value="1"/>
</dbReference>
<comment type="caution">
    <text evidence="16">The sequence shown here is derived from an EMBL/GenBank/DDBJ whole genome shotgun (WGS) entry which is preliminary data.</text>
</comment>
<feature type="binding site" evidence="12 15">
    <location>
        <position position="50"/>
    </location>
    <ligand>
        <name>pyruvate</name>
        <dbReference type="ChEBI" id="CHEBI:15361"/>
    </ligand>
</feature>
<evidence type="ECO:0000313" key="16">
    <source>
        <dbReference type="EMBL" id="NYI71955.1"/>
    </source>
</evidence>
<dbReference type="PIRSF" id="PIRSF001365">
    <property type="entry name" value="DHDPS"/>
    <property type="match status" value="1"/>
</dbReference>
<dbReference type="UniPathway" id="UPA00034">
    <property type="reaction ID" value="UER00017"/>
</dbReference>
<evidence type="ECO:0000256" key="12">
    <source>
        <dbReference type="HAMAP-Rule" id="MF_00418"/>
    </source>
</evidence>
<keyword evidence="10 12" id="KW-0704">Schiff base</keyword>
<feature type="binding site" evidence="12 15">
    <location>
        <position position="206"/>
    </location>
    <ligand>
        <name>pyruvate</name>
        <dbReference type="ChEBI" id="CHEBI:15361"/>
    </ligand>
</feature>
<gene>
    <name evidence="12" type="primary">dapA</name>
    <name evidence="16" type="ORF">GGQ54_002515</name>
</gene>
<dbReference type="GO" id="GO:0019877">
    <property type="term" value="P:diaminopimelate biosynthetic process"/>
    <property type="evidence" value="ECO:0007669"/>
    <property type="project" value="UniProtKB-UniRule"/>
</dbReference>
<feature type="site" description="Part of a proton relay during catalysis" evidence="12">
    <location>
        <position position="49"/>
    </location>
</feature>
<dbReference type="Pfam" id="PF00701">
    <property type="entry name" value="DHDPS"/>
    <property type="match status" value="1"/>
</dbReference>
<keyword evidence="7 12" id="KW-0220">Diaminopimelate biosynthesis</keyword>
<evidence type="ECO:0000256" key="5">
    <source>
        <dbReference type="ARBA" id="ARBA00022490"/>
    </source>
</evidence>
<comment type="subunit">
    <text evidence="12">Homotetramer; dimer of dimers.</text>
</comment>
<comment type="function">
    <text evidence="1 12">Catalyzes the condensation of (S)-aspartate-beta-semialdehyde [(S)-ASA] and pyruvate to 4-hydroxy-tetrahydrodipicolinate (HTPA).</text>
</comment>
<evidence type="ECO:0000256" key="13">
    <source>
        <dbReference type="PIRNR" id="PIRNR001365"/>
    </source>
</evidence>
<keyword evidence="6 12" id="KW-0028">Amino-acid biosynthesis</keyword>
<evidence type="ECO:0000256" key="14">
    <source>
        <dbReference type="PIRSR" id="PIRSR001365-1"/>
    </source>
</evidence>
<feature type="site" description="Part of a proton relay during catalysis" evidence="12">
    <location>
        <position position="112"/>
    </location>
</feature>
<comment type="pathway">
    <text evidence="2 12">Amino-acid biosynthesis; L-lysine biosynthesis via DAP pathway; (S)-tetrahydrodipicolinate from L-aspartate: step 3/4.</text>
</comment>
<feature type="active site" description="Proton donor/acceptor" evidence="12 14">
    <location>
        <position position="138"/>
    </location>
</feature>
<dbReference type="SMART" id="SM01130">
    <property type="entry name" value="DHDPS"/>
    <property type="match status" value="1"/>
</dbReference>
<organism evidence="16 17">
    <name type="scientific">Naumannella cuiyingiana</name>
    <dbReference type="NCBI Taxonomy" id="1347891"/>
    <lineage>
        <taxon>Bacteria</taxon>
        <taxon>Bacillati</taxon>
        <taxon>Actinomycetota</taxon>
        <taxon>Actinomycetes</taxon>
        <taxon>Propionibacteriales</taxon>
        <taxon>Propionibacteriaceae</taxon>
        <taxon>Naumannella</taxon>
    </lineage>
</organism>
<evidence type="ECO:0000256" key="8">
    <source>
        <dbReference type="ARBA" id="ARBA00023154"/>
    </source>
</evidence>
<dbReference type="EMBL" id="JACBZS010000001">
    <property type="protein sequence ID" value="NYI71955.1"/>
    <property type="molecule type" value="Genomic_DNA"/>
</dbReference>
<dbReference type="HAMAP" id="MF_00418">
    <property type="entry name" value="DapA"/>
    <property type="match status" value="1"/>
</dbReference>